<keyword evidence="8" id="KW-0503">Monooxygenase</keyword>
<evidence type="ECO:0000256" key="5">
    <source>
        <dbReference type="ARBA" id="ARBA00022827"/>
    </source>
</evidence>
<dbReference type="Pfam" id="PF13434">
    <property type="entry name" value="Lys_Orn_oxgnase"/>
    <property type="match status" value="1"/>
</dbReference>
<evidence type="ECO:0000313" key="8">
    <source>
        <dbReference type="EMBL" id="AYW90810.1"/>
    </source>
</evidence>
<dbReference type="PRINTS" id="PR00368">
    <property type="entry name" value="FADPNR"/>
</dbReference>
<accession>Q6EVR0</accession>
<dbReference type="SUPFAM" id="SSF51905">
    <property type="entry name" value="FAD/NAD(P)-binding domain"/>
    <property type="match status" value="1"/>
</dbReference>
<protein>
    <submittedName>
        <fullName evidence="8">Ornithine monooxygenase</fullName>
    </submittedName>
    <submittedName>
        <fullName evidence="9">Putative oxidoreductase</fullName>
    </submittedName>
</protein>
<keyword evidence="7" id="KW-0560">Oxidoreductase</keyword>
<evidence type="ECO:0000256" key="2">
    <source>
        <dbReference type="ARBA" id="ARBA00004924"/>
    </source>
</evidence>
<dbReference type="InterPro" id="IPR025700">
    <property type="entry name" value="Lys/Orn_oxygenase"/>
</dbReference>
<evidence type="ECO:0000313" key="10">
    <source>
        <dbReference type="Proteomes" id="UP000268669"/>
    </source>
</evidence>
<dbReference type="PANTHER" id="PTHR42802">
    <property type="entry name" value="MONOOXYGENASE"/>
    <property type="match status" value="1"/>
</dbReference>
<dbReference type="InterPro" id="IPR036188">
    <property type="entry name" value="FAD/NAD-bd_sf"/>
</dbReference>
<reference evidence="8 10" key="3">
    <citation type="submission" date="2018-11" db="EMBL/GenBank/DDBJ databases">
        <title>FDA dAtabase for Regulatory Grade micrObial Sequences (FDA-ARGOS): Supporting development and validation of Infectious Disease Dx tests.</title>
        <authorList>
            <person name="Bliska J."/>
            <person name="Cleland M.-M."/>
            <person name="Tallon L."/>
            <person name="Sadzewicz L."/>
            <person name="Zhao X."/>
            <person name="Vavikolanu K."/>
            <person name="Mehta A."/>
            <person name="Aluvathingal J."/>
            <person name="Nadendla S."/>
            <person name="Yan Y."/>
            <person name="Sichtig H."/>
        </authorList>
    </citation>
    <scope>NUCLEOTIDE SEQUENCE [LARGE SCALE GENOMIC DNA]</scope>
    <source>
        <strain evidence="8 10">FDAARGOS_581</strain>
    </source>
</reference>
<keyword evidence="5" id="KW-0274">FAD</keyword>
<sequence>MSVSIDNEAFNKNLYDVIGIGFGPANIALAIAMEEAQFRGRCLFLERNTKTEWQPEMLLSGSDIQNNPCRDLVTPRNPRSRYTFTNFLFENNRLFEHLNLGLEFPLRREFAEYVQWVASFFSHQTAYGRSVKKLTLVNHNNEKYYRIETDKNEVYFSRSVVVAPGRTPMIPTVFEKAHPHRVFHLTRYLKTLNQLNEKKPLNRIAVVGGSQSAVEIILHLRQNYPNAEIINIQRGYGFRLKDTSPFSEHIYFPEFVDYYFNASESGKKRLNQHLHFTNYSSADKDVIHQLYVGMYEDKLQGKMPVKIWSCQEILNYSEDENHCQLQIREVNTGEQLTLDNIDGIVLATGFRNFGNGENDELCPPLMTDLYPLLAKNNDGGFLKLERDYSLKSASAQEQLPLLFLNGLCESSHGYGDAGSFSLLSLRSQEILQSLDQQLTKKWP</sequence>
<reference evidence="9" key="1">
    <citation type="journal article" date="2002" name="Infect. Immun.">
        <title>Yersinia pseudotuberculosis harbors a type IV pilus gene cluster that contributes to pathogenicity.</title>
        <authorList>
            <person name="Marceau M."/>
        </authorList>
    </citation>
    <scope>NUCLEOTIDE SEQUENCE</scope>
    <source>
        <strain evidence="9">32777</strain>
    </source>
</reference>
<dbReference type="AlphaFoldDB" id="Q6EVR0"/>
<evidence type="ECO:0000256" key="4">
    <source>
        <dbReference type="ARBA" id="ARBA00022630"/>
    </source>
</evidence>
<dbReference type="Proteomes" id="UP000268669">
    <property type="component" value="Chromosome"/>
</dbReference>
<dbReference type="EMBL" id="AJ627388">
    <property type="protein sequence ID" value="CAF28548.1"/>
    <property type="molecule type" value="Genomic_DNA"/>
</dbReference>
<proteinExistence type="inferred from homology"/>
<evidence type="ECO:0000256" key="1">
    <source>
        <dbReference type="ARBA" id="ARBA00001974"/>
    </source>
</evidence>
<keyword evidence="6" id="KW-0521">NADP</keyword>
<evidence type="ECO:0000256" key="6">
    <source>
        <dbReference type="ARBA" id="ARBA00022857"/>
    </source>
</evidence>
<comment type="pathway">
    <text evidence="2">Siderophore biosynthesis.</text>
</comment>
<dbReference type="GO" id="GO:0004497">
    <property type="term" value="F:monooxygenase activity"/>
    <property type="evidence" value="ECO:0007669"/>
    <property type="project" value="UniProtKB-KW"/>
</dbReference>
<comment type="cofactor">
    <cofactor evidence="1">
        <name>FAD</name>
        <dbReference type="ChEBI" id="CHEBI:57692"/>
    </cofactor>
</comment>
<dbReference type="GO" id="GO:0006879">
    <property type="term" value="P:intracellular iron ion homeostasis"/>
    <property type="evidence" value="ECO:0007669"/>
    <property type="project" value="TreeGrafter"/>
</dbReference>
<keyword evidence="4" id="KW-0285">Flavoprotein</keyword>
<dbReference type="Gene3D" id="3.50.50.60">
    <property type="entry name" value="FAD/NAD(P)-binding domain"/>
    <property type="match status" value="1"/>
</dbReference>
<dbReference type="RefSeq" id="WP_050128403.1">
    <property type="nucleotide sequence ID" value="NZ_CP033713.1"/>
</dbReference>
<dbReference type="PANTHER" id="PTHR42802:SF1">
    <property type="entry name" value="L-ORNITHINE N(5)-MONOOXYGENASE"/>
    <property type="match status" value="1"/>
</dbReference>
<reference evidence="9" key="2">
    <citation type="journal article" date="2004" name="Infect. Immun.">
        <title>YAPI, a new Yersinia pseudotuberculosis pathogenicity island.</title>
        <authorList>
            <person name="Collyn F."/>
            <person name="Billault A."/>
            <person name="Mullet C."/>
            <person name="Simonet M."/>
            <person name="Marceau M."/>
        </authorList>
    </citation>
    <scope>NUCLEOTIDE SEQUENCE</scope>
    <source>
        <strain evidence="9">32777</strain>
    </source>
</reference>
<evidence type="ECO:0000256" key="7">
    <source>
        <dbReference type="ARBA" id="ARBA00023002"/>
    </source>
</evidence>
<organism evidence="9">
    <name type="scientific">Yersinia pseudotuberculosis</name>
    <dbReference type="NCBI Taxonomy" id="633"/>
    <lineage>
        <taxon>Bacteria</taxon>
        <taxon>Pseudomonadati</taxon>
        <taxon>Pseudomonadota</taxon>
        <taxon>Gammaproteobacteria</taxon>
        <taxon>Enterobacterales</taxon>
        <taxon>Yersiniaceae</taxon>
        <taxon>Yersinia</taxon>
    </lineage>
</organism>
<evidence type="ECO:0000313" key="9">
    <source>
        <dbReference type="EMBL" id="CAF28548.1"/>
    </source>
</evidence>
<keyword evidence="10" id="KW-1185">Reference proteome</keyword>
<dbReference type="EMBL" id="CP033713">
    <property type="protein sequence ID" value="AYW90810.1"/>
    <property type="molecule type" value="Genomic_DNA"/>
</dbReference>
<evidence type="ECO:0000256" key="3">
    <source>
        <dbReference type="ARBA" id="ARBA00007588"/>
    </source>
</evidence>
<gene>
    <name evidence="9" type="primary">api74</name>
    <name evidence="8" type="ORF">EGX47_05345</name>
</gene>
<name>Q6EVR0_YERPU</name>
<comment type="similarity">
    <text evidence="3">Belongs to the lysine N(6)-hydroxylase/L-ornithine N(5)-oxygenase family.</text>
</comment>